<dbReference type="InterPro" id="IPR001764">
    <property type="entry name" value="Glyco_hydro_3_N"/>
</dbReference>
<dbReference type="InterPro" id="IPR002772">
    <property type="entry name" value="Glyco_hydro_3_C"/>
</dbReference>
<dbReference type="PANTHER" id="PTHR42715:SF10">
    <property type="entry name" value="BETA-GLUCOSIDASE"/>
    <property type="match status" value="1"/>
</dbReference>
<reference evidence="4 5" key="1">
    <citation type="submission" date="2022-06" db="EMBL/GenBank/DDBJ databases">
        <title>Pseudarthrobacter sp. strain RMG13 Genome sequencing and assembly.</title>
        <authorList>
            <person name="Kim I."/>
        </authorList>
    </citation>
    <scope>NUCLEOTIDE SEQUENCE [LARGE SCALE GENOMIC DNA]</scope>
    <source>
        <strain evidence="4 5">RMG13</strain>
    </source>
</reference>
<organism evidence="4 5">
    <name type="scientific">Pseudarthrobacter humi</name>
    <dbReference type="NCBI Taxonomy" id="2952523"/>
    <lineage>
        <taxon>Bacteria</taxon>
        <taxon>Bacillati</taxon>
        <taxon>Actinomycetota</taxon>
        <taxon>Actinomycetes</taxon>
        <taxon>Micrococcales</taxon>
        <taxon>Micrococcaceae</taxon>
        <taxon>Pseudarthrobacter</taxon>
    </lineage>
</organism>
<dbReference type="InterPro" id="IPR013783">
    <property type="entry name" value="Ig-like_fold"/>
</dbReference>
<protein>
    <submittedName>
        <fullName evidence="4">Glycoside hydrolase family 3 C-terminal domain-containing protein</fullName>
    </submittedName>
</protein>
<keyword evidence="5" id="KW-1185">Reference proteome</keyword>
<dbReference type="Pfam" id="PF00933">
    <property type="entry name" value="Glyco_hydro_3"/>
    <property type="match status" value="1"/>
</dbReference>
<comment type="similarity">
    <text evidence="1">Belongs to the glycosyl hydrolase 3 family.</text>
</comment>
<evidence type="ECO:0000313" key="4">
    <source>
        <dbReference type="EMBL" id="MCP8999307.1"/>
    </source>
</evidence>
<dbReference type="PRINTS" id="PR00133">
    <property type="entry name" value="GLHYDRLASE3"/>
</dbReference>
<dbReference type="Gene3D" id="3.20.20.300">
    <property type="entry name" value="Glycoside hydrolase, family 3, N-terminal domain"/>
    <property type="match status" value="1"/>
</dbReference>
<dbReference type="Gene3D" id="2.60.120.260">
    <property type="entry name" value="Galactose-binding domain-like"/>
    <property type="match status" value="1"/>
</dbReference>
<evidence type="ECO:0000313" key="5">
    <source>
        <dbReference type="Proteomes" id="UP001524318"/>
    </source>
</evidence>
<accession>A0ABT1LLI7</accession>
<dbReference type="PROSITE" id="PS51820">
    <property type="entry name" value="PA14"/>
    <property type="match status" value="1"/>
</dbReference>
<gene>
    <name evidence="4" type="ORF">NFC73_06080</name>
</gene>
<dbReference type="SUPFAM" id="SSF51445">
    <property type="entry name" value="(Trans)glycosidases"/>
    <property type="match status" value="1"/>
</dbReference>
<evidence type="ECO:0000256" key="2">
    <source>
        <dbReference type="ARBA" id="ARBA00022801"/>
    </source>
</evidence>
<dbReference type="Proteomes" id="UP001524318">
    <property type="component" value="Unassembled WGS sequence"/>
</dbReference>
<dbReference type="GO" id="GO:0016787">
    <property type="term" value="F:hydrolase activity"/>
    <property type="evidence" value="ECO:0007669"/>
    <property type="project" value="UniProtKB-KW"/>
</dbReference>
<proteinExistence type="inferred from homology"/>
<dbReference type="PANTHER" id="PTHR42715">
    <property type="entry name" value="BETA-GLUCOSIDASE"/>
    <property type="match status" value="1"/>
</dbReference>
<keyword evidence="2 4" id="KW-0378">Hydrolase</keyword>
<dbReference type="InterPro" id="IPR036962">
    <property type="entry name" value="Glyco_hydro_3_N_sf"/>
</dbReference>
<dbReference type="Pfam" id="PF14310">
    <property type="entry name" value="Fn3-like"/>
    <property type="match status" value="1"/>
</dbReference>
<comment type="caution">
    <text evidence="4">The sequence shown here is derived from an EMBL/GenBank/DDBJ whole genome shotgun (WGS) entry which is preliminary data.</text>
</comment>
<dbReference type="Gene3D" id="2.60.40.10">
    <property type="entry name" value="Immunoglobulins"/>
    <property type="match status" value="1"/>
</dbReference>
<feature type="domain" description="PA14" evidence="3">
    <location>
        <begin position="415"/>
        <end position="564"/>
    </location>
</feature>
<name>A0ABT1LLI7_9MICC</name>
<evidence type="ECO:0000259" key="3">
    <source>
        <dbReference type="PROSITE" id="PS51820"/>
    </source>
</evidence>
<dbReference type="EMBL" id="JANCLV010000003">
    <property type="protein sequence ID" value="MCP8999307.1"/>
    <property type="molecule type" value="Genomic_DNA"/>
</dbReference>
<dbReference type="InterPro" id="IPR050288">
    <property type="entry name" value="Cellulose_deg_GH3"/>
</dbReference>
<dbReference type="InterPro" id="IPR037524">
    <property type="entry name" value="PA14/GLEYA"/>
</dbReference>
<dbReference type="Gene3D" id="3.40.50.1700">
    <property type="entry name" value="Glycoside hydrolase family 3 C-terminal domain"/>
    <property type="match status" value="1"/>
</dbReference>
<dbReference type="SUPFAM" id="SSF52279">
    <property type="entry name" value="Beta-D-glucan exohydrolase, C-terminal domain"/>
    <property type="match status" value="1"/>
</dbReference>
<evidence type="ECO:0000256" key="1">
    <source>
        <dbReference type="ARBA" id="ARBA00005336"/>
    </source>
</evidence>
<dbReference type="InterPro" id="IPR026891">
    <property type="entry name" value="Fn3-like"/>
</dbReference>
<dbReference type="InterPro" id="IPR017853">
    <property type="entry name" value="GH"/>
</dbReference>
<dbReference type="Pfam" id="PF01915">
    <property type="entry name" value="Glyco_hydro_3_C"/>
    <property type="match status" value="1"/>
</dbReference>
<dbReference type="InterPro" id="IPR036881">
    <property type="entry name" value="Glyco_hydro_3_C_sf"/>
</dbReference>
<dbReference type="SMART" id="SM01217">
    <property type="entry name" value="Fn3_like"/>
    <property type="match status" value="1"/>
</dbReference>
<sequence>METLTPDHRATDVRLESLLAELTLEEKVQLLTGRDFWTTWPLEKIGLRRMLFSDGPTGVRGEVWDEREPSMNFPSAAAISSSWDPAIADRLGAASAVEARRKGVDVVLGPTINLHRSPLGGRHFEAFSEDPVLTAELAAAYVSGVQRNGVGATPKHYIANDSETDRFTVDVKVDERPLRELYLLAFEKAIVESKAWLVMSSYNSINGATATENDLLETPLNTEWGFDGVVISDWTAVRSINSANASQDLAMPGPAGPWGAALVVAVKSGDVAETAIDRKVLRILQLAARVGALEGFGAVQAEPADREDPIAFAREASAAGTVMVKNDGVLPLDVPSVRKAGLKSGGKSVAVIGHNARYARTQGGGSATVVPEKIVTPLDGIRAAFGPDNVSYSVGAVVQEGIAELPLEQITNPVTGTPGVRVRFLDANGEELFAEDRRSTALVWFGGDAPIEASSTVQFHTLYTPAETGPVKLGFSTVGHGRIFVDGVLTREATIEATGTDLGAAFLAPPSASVEIQATAGVQLQVRIELDTADREGALSNALAITIGVEADNADPDALIHDAVEAARAAEIAVVVVGTNSRVESEGYDRTTLELPGLQDRLVHAVAAANPRTIVIVNSGSPVLLPWRDEVAATLIGYFGGQEFGNALTDILTGASEPGGRLPTTWPATQEDVPVINVTPAEDGTLTYDEGIHIGYRAWLRAGTTPAYEFGYGLGYTDWSLDIVDAPATAEPGTAVPLTVTLTNTGTRAGKNVVQVYAEKPGSAVDRPVRWLVASTPVWAGPGETVTAVLDAPTRLLAYWDNGWTYEPGDYTLRIGTSVTDLPLETTLTLTDISQEGAA</sequence>